<dbReference type="RefSeq" id="WP_220636292.1">
    <property type="nucleotide sequence ID" value="NZ_CAJQUM010000001.1"/>
</dbReference>
<reference evidence="3" key="1">
    <citation type="submission" date="2021-04" db="EMBL/GenBank/DDBJ databases">
        <authorList>
            <person name="Hornung B."/>
        </authorList>
    </citation>
    <scope>NUCLEOTIDE SEQUENCE</scope>
    <source>
        <strain evidence="3">G5G6</strain>
    </source>
</reference>
<organism evidence="3 4">
    <name type="scientific">Georgfuchsia toluolica</name>
    <dbReference type="NCBI Taxonomy" id="424218"/>
    <lineage>
        <taxon>Bacteria</taxon>
        <taxon>Pseudomonadati</taxon>
        <taxon>Pseudomonadota</taxon>
        <taxon>Betaproteobacteria</taxon>
        <taxon>Nitrosomonadales</taxon>
        <taxon>Sterolibacteriaceae</taxon>
        <taxon>Georgfuchsia</taxon>
    </lineage>
</organism>
<proteinExistence type="predicted"/>
<dbReference type="InterPro" id="IPR000644">
    <property type="entry name" value="CBS_dom"/>
</dbReference>
<dbReference type="PROSITE" id="PS51371">
    <property type="entry name" value="CBS"/>
    <property type="match status" value="1"/>
</dbReference>
<comment type="caution">
    <text evidence="3">The sequence shown here is derived from an EMBL/GenBank/DDBJ whole genome shotgun (WGS) entry which is preliminary data.</text>
</comment>
<dbReference type="EMBL" id="CAJQUM010000001">
    <property type="protein sequence ID" value="CAG4884440.1"/>
    <property type="molecule type" value="Genomic_DNA"/>
</dbReference>
<dbReference type="AlphaFoldDB" id="A0A916N9U4"/>
<evidence type="ECO:0000256" key="1">
    <source>
        <dbReference type="PROSITE-ProRule" id="PRU00703"/>
    </source>
</evidence>
<keyword evidence="1" id="KW-0129">CBS domain</keyword>
<accession>A0A916N9U4</accession>
<evidence type="ECO:0000313" key="3">
    <source>
        <dbReference type="EMBL" id="CAG4884440.1"/>
    </source>
</evidence>
<name>A0A916N9U4_9PROT</name>
<dbReference type="Proteomes" id="UP000742786">
    <property type="component" value="Unassembled WGS sequence"/>
</dbReference>
<feature type="domain" description="CBS" evidence="2">
    <location>
        <begin position="15"/>
        <end position="75"/>
    </location>
</feature>
<keyword evidence="4" id="KW-1185">Reference proteome</keyword>
<dbReference type="Gene3D" id="3.10.580.10">
    <property type="entry name" value="CBS-domain"/>
    <property type="match status" value="1"/>
</dbReference>
<gene>
    <name evidence="3" type="ORF">GTOL_12323</name>
</gene>
<dbReference type="Pfam" id="PF00571">
    <property type="entry name" value="CBS"/>
    <property type="match status" value="1"/>
</dbReference>
<evidence type="ECO:0000313" key="4">
    <source>
        <dbReference type="Proteomes" id="UP000742786"/>
    </source>
</evidence>
<sequence>MITILQTTVTGDEIINHKLTHVHREASLFEVSRVMRKSGRMELLVTDEVDGKLVPLGLVSANDIVMHVIAAGLDPTRVDRR</sequence>
<dbReference type="SUPFAM" id="SSF54631">
    <property type="entry name" value="CBS-domain pair"/>
    <property type="match status" value="1"/>
</dbReference>
<protein>
    <recommendedName>
        <fullName evidence="2">CBS domain-containing protein</fullName>
    </recommendedName>
</protein>
<dbReference type="InterPro" id="IPR046342">
    <property type="entry name" value="CBS_dom_sf"/>
</dbReference>
<evidence type="ECO:0000259" key="2">
    <source>
        <dbReference type="PROSITE" id="PS51371"/>
    </source>
</evidence>